<feature type="non-terminal residue" evidence="3">
    <location>
        <position position="1"/>
    </location>
</feature>
<feature type="chain" id="PRO_5036273512" evidence="2">
    <location>
        <begin position="22"/>
        <end position="158"/>
    </location>
</feature>
<evidence type="ECO:0000313" key="3">
    <source>
        <dbReference type="EMBL" id="CAF1477292.1"/>
    </source>
</evidence>
<keyword evidence="1" id="KW-1133">Transmembrane helix</keyword>
<dbReference type="EMBL" id="CAJOBA010053770">
    <property type="protein sequence ID" value="CAF4268248.1"/>
    <property type="molecule type" value="Genomic_DNA"/>
</dbReference>
<keyword evidence="1" id="KW-0472">Membrane</keyword>
<protein>
    <submittedName>
        <fullName evidence="3">Uncharacterized protein</fullName>
    </submittedName>
</protein>
<keyword evidence="1" id="KW-0812">Transmembrane</keyword>
<comment type="caution">
    <text evidence="3">The sequence shown here is derived from an EMBL/GenBank/DDBJ whole genome shotgun (WGS) entry which is preliminary data.</text>
</comment>
<reference evidence="3" key="1">
    <citation type="submission" date="2021-02" db="EMBL/GenBank/DDBJ databases">
        <authorList>
            <person name="Nowell W R."/>
        </authorList>
    </citation>
    <scope>NUCLEOTIDE SEQUENCE</scope>
</reference>
<proteinExistence type="predicted"/>
<feature type="transmembrane region" description="Helical" evidence="1">
    <location>
        <begin position="116"/>
        <end position="136"/>
    </location>
</feature>
<keyword evidence="2" id="KW-0732">Signal</keyword>
<dbReference type="Proteomes" id="UP000682733">
    <property type="component" value="Unassembled WGS sequence"/>
</dbReference>
<accession>A0A8S2FIQ0</accession>
<name>A0A8S2FIQ0_9BILA</name>
<feature type="signal peptide" evidence="2">
    <location>
        <begin position="1"/>
        <end position="21"/>
    </location>
</feature>
<organism evidence="3 5">
    <name type="scientific">Didymodactylos carnosus</name>
    <dbReference type="NCBI Taxonomy" id="1234261"/>
    <lineage>
        <taxon>Eukaryota</taxon>
        <taxon>Metazoa</taxon>
        <taxon>Spiralia</taxon>
        <taxon>Gnathifera</taxon>
        <taxon>Rotifera</taxon>
        <taxon>Eurotatoria</taxon>
        <taxon>Bdelloidea</taxon>
        <taxon>Philodinida</taxon>
        <taxon>Philodinidae</taxon>
        <taxon>Didymodactylos</taxon>
    </lineage>
</organism>
<evidence type="ECO:0000313" key="5">
    <source>
        <dbReference type="Proteomes" id="UP000677228"/>
    </source>
</evidence>
<sequence>IVGLMIAVVWLPVYICQRAEANSFNETKCSLLNRTLQQTHCQGKSFCYDLRWFVTYRPTINQQVSLIDESYSSYHESRERLYAYEVGQNYTCYYKMEKTYDVKWQRPINVANSGALLGPIILVMCAAVFLARVIIVRLQVYMMKRRQNSSDYVRVINQ</sequence>
<evidence type="ECO:0000256" key="1">
    <source>
        <dbReference type="SAM" id="Phobius"/>
    </source>
</evidence>
<gene>
    <name evidence="3" type="ORF">OVA965_LOCUS35912</name>
    <name evidence="4" type="ORF">TMI583_LOCUS36895</name>
</gene>
<dbReference type="AlphaFoldDB" id="A0A8S2FIQ0"/>
<evidence type="ECO:0000256" key="2">
    <source>
        <dbReference type="SAM" id="SignalP"/>
    </source>
</evidence>
<dbReference type="Proteomes" id="UP000677228">
    <property type="component" value="Unassembled WGS sequence"/>
</dbReference>
<dbReference type="EMBL" id="CAJNOK010031863">
    <property type="protein sequence ID" value="CAF1477292.1"/>
    <property type="molecule type" value="Genomic_DNA"/>
</dbReference>
<evidence type="ECO:0000313" key="4">
    <source>
        <dbReference type="EMBL" id="CAF4268248.1"/>
    </source>
</evidence>